<evidence type="ECO:0000313" key="7">
    <source>
        <dbReference type="EMBL" id="CCK77239.1"/>
    </source>
</evidence>
<dbReference type="InterPro" id="IPR023753">
    <property type="entry name" value="FAD/NAD-binding_dom"/>
</dbReference>
<dbReference type="PATRIC" id="fig|698738.3.peg.3184"/>
<gene>
    <name evidence="7" type="primary">nasD</name>
    <name evidence="7" type="ORF">OLEAN_C30630</name>
</gene>
<dbReference type="Gene3D" id="3.30.390.30">
    <property type="match status" value="1"/>
</dbReference>
<dbReference type="STRING" id="698738.OLEAN_C30630"/>
<dbReference type="Pfam" id="PF18267">
    <property type="entry name" value="Rubredoxin_C"/>
    <property type="match status" value="1"/>
</dbReference>
<dbReference type="KEGG" id="oai:OLEAN_C30630"/>
<accession>R4YUY1</accession>
<keyword evidence="4" id="KW-0274">FAD</keyword>
<sequence length="419" mass="46417">MKKQLMIIGNGLATMQLLKELGHQKDYCITILSAENVPHYNRIMLSSLLAQETDLQSITPCDDAWYQERNINVLLNHRVIKVDSKNHAIFCENGAQFHYDKLIFATGSRAFIPPMPGTQMPNVLAGVMGFRKLIDVDFMQQVTHHYKKAVVIGAGLLGIEAAVGLVKQGMNVTLLHRRDVLMNRQIDQTASNLLIKELTARGINVATGHGPIALHGIPTDNPSEPHKVCAVELDNADKLTADLVIFATGIVPCTPLAQASGLVIKKGICVNAQLQTSQDDIYALGECCEFEGNTYGLVAPIWNQARVLAKQLLLTASDEMPMYVEEKFATKLKVSGIDVHSMGIINTHETDLECEVLEFNDVERSIYKKILTSNQKLVGAVLYGDVTDSQWYFELLQQARNIEPIRQELIFGQAFCESA</sequence>
<keyword evidence="8" id="KW-1185">Reference proteome</keyword>
<evidence type="ECO:0000256" key="2">
    <source>
        <dbReference type="ARBA" id="ARBA00006442"/>
    </source>
</evidence>
<dbReference type="PANTHER" id="PTHR43429">
    <property type="entry name" value="PYRIDINE NUCLEOTIDE-DISULFIDE OXIDOREDUCTASE DOMAIN-CONTAINING"/>
    <property type="match status" value="1"/>
</dbReference>
<dbReference type="PANTHER" id="PTHR43429:SF3">
    <property type="entry name" value="NITRITE REDUCTASE [NAD(P)H]"/>
    <property type="match status" value="1"/>
</dbReference>
<name>R4YUY1_OLEAN</name>
<dbReference type="HOGENOM" id="CLU_003291_4_4_6"/>
<keyword evidence="3" id="KW-0285">Flavoprotein</keyword>
<dbReference type="Pfam" id="PF07992">
    <property type="entry name" value="Pyr_redox_2"/>
    <property type="match status" value="1"/>
</dbReference>
<dbReference type="InterPro" id="IPR050260">
    <property type="entry name" value="FAD-bd_OxRdtase"/>
</dbReference>
<dbReference type="SUPFAM" id="SSF51905">
    <property type="entry name" value="FAD/NAD(P)-binding domain"/>
    <property type="match status" value="2"/>
</dbReference>
<evidence type="ECO:0000313" key="8">
    <source>
        <dbReference type="Proteomes" id="UP000032749"/>
    </source>
</evidence>
<dbReference type="Gene3D" id="3.50.50.60">
    <property type="entry name" value="FAD/NAD(P)-binding domain"/>
    <property type="match status" value="2"/>
</dbReference>
<dbReference type="GO" id="GO:0016491">
    <property type="term" value="F:oxidoreductase activity"/>
    <property type="evidence" value="ECO:0007669"/>
    <property type="project" value="InterPro"/>
</dbReference>
<comment type="similarity">
    <text evidence="2">Belongs to the FAD-dependent oxidoreductase family.</text>
</comment>
<comment type="cofactor">
    <cofactor evidence="1">
        <name>FAD</name>
        <dbReference type="ChEBI" id="CHEBI:57692"/>
    </cofactor>
</comment>
<evidence type="ECO:0000256" key="4">
    <source>
        <dbReference type="ARBA" id="ARBA00022827"/>
    </source>
</evidence>
<evidence type="ECO:0000256" key="1">
    <source>
        <dbReference type="ARBA" id="ARBA00001974"/>
    </source>
</evidence>
<feature type="domain" description="NADH-rubredoxin oxidoreductase C-terminal" evidence="6">
    <location>
        <begin position="329"/>
        <end position="398"/>
    </location>
</feature>
<protein>
    <submittedName>
        <fullName evidence="7">NAD(P)H-nitrite reductase</fullName>
    </submittedName>
</protein>
<dbReference type="InterPro" id="IPR036188">
    <property type="entry name" value="FAD/NAD-bd_sf"/>
</dbReference>
<dbReference type="InterPro" id="IPR016156">
    <property type="entry name" value="FAD/NAD-linked_Rdtase_dimer_sf"/>
</dbReference>
<proteinExistence type="inferred from homology"/>
<evidence type="ECO:0000259" key="6">
    <source>
        <dbReference type="Pfam" id="PF18267"/>
    </source>
</evidence>
<reference evidence="7 8" key="1">
    <citation type="journal article" date="2013" name="Nat. Commun.">
        <title>Genome sequence and functional genomic analysis of the oil-degrading bacterium Oleispira antarctica.</title>
        <authorList>
            <person name="Kube M."/>
            <person name="Chernikova T.N."/>
            <person name="Al-Ramahi Y."/>
            <person name="Beloqui A."/>
            <person name="Lopez-Cortez N."/>
            <person name="Guazzaroni M.E."/>
            <person name="Heipieper H.J."/>
            <person name="Klages S."/>
            <person name="Kotsyurbenko O.R."/>
            <person name="Langer I."/>
            <person name="Nechitaylo T.Y."/>
            <person name="Lunsdorf H."/>
            <person name="Fernandez M."/>
            <person name="Juarez S."/>
            <person name="Ciordia S."/>
            <person name="Singer A."/>
            <person name="Kagan O."/>
            <person name="Egorova O."/>
            <person name="Petit P.A."/>
            <person name="Stogios P."/>
            <person name="Kim Y."/>
            <person name="Tchigvintsev A."/>
            <person name="Flick R."/>
            <person name="Denaro R."/>
            <person name="Genovese M."/>
            <person name="Albar J.P."/>
            <person name="Reva O.N."/>
            <person name="Martinez-Gomariz M."/>
            <person name="Tran H."/>
            <person name="Ferrer M."/>
            <person name="Savchenko A."/>
            <person name="Yakunin A.F."/>
            <person name="Yakimov M.M."/>
            <person name="Golyshina O.V."/>
            <person name="Reinhardt R."/>
            <person name="Golyshin P.N."/>
        </authorList>
    </citation>
    <scope>NUCLEOTIDE SEQUENCE [LARGE SCALE GENOMIC DNA]</scope>
</reference>
<dbReference type="InterPro" id="IPR041575">
    <property type="entry name" value="Rubredoxin_C"/>
</dbReference>
<evidence type="ECO:0000259" key="5">
    <source>
        <dbReference type="Pfam" id="PF07992"/>
    </source>
</evidence>
<evidence type="ECO:0000256" key="3">
    <source>
        <dbReference type="ARBA" id="ARBA00022630"/>
    </source>
</evidence>
<dbReference type="OrthoDB" id="9768666at2"/>
<dbReference type="EMBL" id="FO203512">
    <property type="protein sequence ID" value="CCK77239.1"/>
    <property type="molecule type" value="Genomic_DNA"/>
</dbReference>
<dbReference type="Proteomes" id="UP000032749">
    <property type="component" value="Chromosome"/>
</dbReference>
<dbReference type="AlphaFoldDB" id="R4YUY1"/>
<dbReference type="PRINTS" id="PR00368">
    <property type="entry name" value="FADPNR"/>
</dbReference>
<organism evidence="7 8">
    <name type="scientific">Oleispira antarctica RB-8</name>
    <dbReference type="NCBI Taxonomy" id="698738"/>
    <lineage>
        <taxon>Bacteria</taxon>
        <taxon>Pseudomonadati</taxon>
        <taxon>Pseudomonadota</taxon>
        <taxon>Gammaproteobacteria</taxon>
        <taxon>Oceanospirillales</taxon>
        <taxon>Oceanospirillaceae</taxon>
        <taxon>Oleispira</taxon>
    </lineage>
</organism>
<feature type="domain" description="FAD/NAD(P)-binding" evidence="5">
    <location>
        <begin position="4"/>
        <end position="292"/>
    </location>
</feature>